<evidence type="ECO:0000313" key="6">
    <source>
        <dbReference type="Proteomes" id="UP000479639"/>
    </source>
</evidence>
<sequence length="1327" mass="136321">MAKSSVTIAISGSYNGRAMAKAEEDLRRLRVRTASEMGGAAGAITDFGGKLGEAGGKVHNFGYGMEQVGSKATRALTVPIAAAAAACGAAAIEIDTSLTSVRKTVDGTEEQYNQLKEAAIEFSKTNAVSASQILDIQALGAQLGYSIDELQEFGEVVSGLDIATNMSAEEAATELAQFANIMGMSHDQTRNFGSTIVELGNNFATTEADISHMAMRIAGAGKSIGLTESDVLGLATALSSMGIEAEAGGTAISTIMSNIDKAVATNAGSVKTWAQTANMSVDEFTAAWGYDAVGALSAVLVGMDSATAAGGNMSQMLEDLGIDSIRQTDTMKRLANNSEFLGKAVETANRAWGENIALQAEVDNRNQSMAARFEMLKNKVTAVAEKVGTPLVNAALEFVDAAEPVLDVVSDAADAFADMDEEDQKMVVGLVAAAAAFGPAAIGCGKVVQAVGTLVATTGKGVQTFGGFVGSLRGTKAAADEGAAGMKDAAAAARSYEGGARAASTASNLATRATQALTGAMKATAIGLVVGLVADLVGQFQAYCEHEKLVEEATGGLMSALTATADAAGDASPAVESMGEAVQDATMSAEECLRAQVDLAGEIRESWGGVKSDAAMVDRYADTIERLTSKYGENGERAQLSAREQAELKAAVEGLNGATESNYEITDLATGQLSESIDVIRRNAKAWEDNARAQAAQAALEGVYQQQMEVKRQLEETNRALAESEEGIGFWLGEIPIAADPASVAYHELAQQKADLEAQTASLNESEQYFLDQMGNVVQEAPAAVEATDEMAVAMDDSAASTDGATESMGSLVDISEEYLKKVQDAVEESPALRDAMAENGWSVELLAAKLQNAGIKASDLASSIEELSSKTCNEFEKIEFASGTSLDAMLETLTYNTDATRNWSENVAALYETAGNDSERNYIKHIADMGVEYAPIVQQLLDDSSGKLSQLATQWDEATSTASNAVISNAGLFSDGIVEQIEEAAPDVYDASCEMGGQIPAGTAQGIADGQGITDEAVKSVADSVLGFFRSAFEINSPSKATERMGHDLDAGLGVGITGGTGEPQSAMEAMGRAVLGKLAFLTPSAQNTGSSAGQSLAGGLTSKCSAASAAGAGLASSAKGGLSGAPGQFNAVGATAAGSFSRGIGSASAHSAGSGLARTGKQGLESVSAYGAGRDFGRGFGNGMSGVDIWGAAYNVGMSALGAIKSALGIHSPSREAMAVGEFFGEGAILGMEKTVAGIEAEADKMSRAMELNPEPVSTPRPISARPGSAGPEPGAPGAWSGRPIVLNVTINVAAQSAEEGRQVGKSIGEELYNELVRLERASGR</sequence>
<gene>
    <name evidence="5" type="ORF">F8D48_09300</name>
</gene>
<proteinExistence type="predicted"/>
<keyword evidence="6" id="KW-1185">Reference proteome</keyword>
<keyword evidence="2" id="KW-0175">Coiled coil</keyword>
<feature type="coiled-coil region" evidence="2">
    <location>
        <begin position="704"/>
        <end position="766"/>
    </location>
</feature>
<keyword evidence="1" id="KW-1188">Viral release from host cell</keyword>
<evidence type="ECO:0000256" key="3">
    <source>
        <dbReference type="SAM" id="MobiDB-lite"/>
    </source>
</evidence>
<feature type="domain" description="Phage tail tape measure protein" evidence="4">
    <location>
        <begin position="117"/>
        <end position="267"/>
    </location>
</feature>
<dbReference type="PANTHER" id="PTHR37813:SF1">
    <property type="entry name" value="FELS-2 PROPHAGE PROTEIN"/>
    <property type="match status" value="1"/>
</dbReference>
<reference evidence="5 6" key="1">
    <citation type="submission" date="2019-09" db="EMBL/GenBank/DDBJ databases">
        <title>Whole genome shotgun sequencing (WGS) of Ellagibacter isourolithinifaciens DSM 104140(T) and Adlercreutzia muris DSM 29508(T).</title>
        <authorList>
            <person name="Stoll D.A."/>
            <person name="Danylec N."/>
            <person name="Huch M."/>
        </authorList>
    </citation>
    <scope>NUCLEOTIDE SEQUENCE [LARGE SCALE GENOMIC DNA]</scope>
    <source>
        <strain evidence="5 6">DSM 29508</strain>
    </source>
</reference>
<protein>
    <submittedName>
        <fullName evidence="5">Phage tail tape measure protein</fullName>
    </submittedName>
</protein>
<dbReference type="EMBL" id="WAJS01000030">
    <property type="protein sequence ID" value="KAB1642812.1"/>
    <property type="molecule type" value="Genomic_DNA"/>
</dbReference>
<feature type="region of interest" description="Disordered" evidence="3">
    <location>
        <begin position="1255"/>
        <end position="1283"/>
    </location>
</feature>
<evidence type="ECO:0000256" key="1">
    <source>
        <dbReference type="ARBA" id="ARBA00022612"/>
    </source>
</evidence>
<organism evidence="5 6">
    <name type="scientific">Adlercreutzia muris</name>
    <dbReference type="NCBI Taxonomy" id="1796610"/>
    <lineage>
        <taxon>Bacteria</taxon>
        <taxon>Bacillati</taxon>
        <taxon>Actinomycetota</taxon>
        <taxon>Coriobacteriia</taxon>
        <taxon>Eggerthellales</taxon>
        <taxon>Eggerthellaceae</taxon>
        <taxon>Adlercreutzia</taxon>
    </lineage>
</organism>
<name>A0A7C8FVX4_9ACTN</name>
<accession>A0A7C8FVX4</accession>
<dbReference type="Pfam" id="PF10145">
    <property type="entry name" value="PhageMin_Tail"/>
    <property type="match status" value="1"/>
</dbReference>
<dbReference type="RefSeq" id="WP_151431502.1">
    <property type="nucleotide sequence ID" value="NZ_JANJZI010000002.1"/>
</dbReference>
<dbReference type="NCBIfam" id="TIGR01760">
    <property type="entry name" value="tape_meas_TP901"/>
    <property type="match status" value="1"/>
</dbReference>
<feature type="compositionally biased region" description="Low complexity" evidence="3">
    <location>
        <begin position="1266"/>
        <end position="1283"/>
    </location>
</feature>
<evidence type="ECO:0000259" key="4">
    <source>
        <dbReference type="Pfam" id="PF10145"/>
    </source>
</evidence>
<dbReference type="InterPro" id="IPR010090">
    <property type="entry name" value="Phage_tape_meas"/>
</dbReference>
<evidence type="ECO:0000256" key="2">
    <source>
        <dbReference type="SAM" id="Coils"/>
    </source>
</evidence>
<dbReference type="PANTHER" id="PTHR37813">
    <property type="entry name" value="FELS-2 PROPHAGE PROTEIN"/>
    <property type="match status" value="1"/>
</dbReference>
<dbReference type="Proteomes" id="UP000479639">
    <property type="component" value="Unassembled WGS sequence"/>
</dbReference>
<comment type="caution">
    <text evidence="5">The sequence shown here is derived from an EMBL/GenBank/DDBJ whole genome shotgun (WGS) entry which is preliminary data.</text>
</comment>
<evidence type="ECO:0000313" key="5">
    <source>
        <dbReference type="EMBL" id="KAB1642812.1"/>
    </source>
</evidence>